<evidence type="ECO:0000313" key="1">
    <source>
        <dbReference type="EMBL" id="KLN60068.1"/>
    </source>
</evidence>
<evidence type="ECO:0000313" key="2">
    <source>
        <dbReference type="Proteomes" id="UP000035444"/>
    </source>
</evidence>
<accession>A0A0H2MCJ4</accession>
<keyword evidence="2" id="KW-1185">Reference proteome</keyword>
<protein>
    <submittedName>
        <fullName evidence="1">Uncharacterized protein</fullName>
    </submittedName>
</protein>
<name>A0A0H2MCJ4_9PROT</name>
<sequence>MPTTEQLESRLAADNITHQTFGISKRAYGGVIAYQLEKHGFNGALKVIKQQVQALETTH</sequence>
<proteinExistence type="predicted"/>
<dbReference type="Proteomes" id="UP000035444">
    <property type="component" value="Unassembled WGS sequence"/>
</dbReference>
<comment type="caution">
    <text evidence="1">The sequence shown here is derived from an EMBL/GenBank/DDBJ whole genome shotgun (WGS) entry which is preliminary data.</text>
</comment>
<dbReference type="EMBL" id="LAQL01000008">
    <property type="protein sequence ID" value="KLN60068.1"/>
    <property type="molecule type" value="Genomic_DNA"/>
</dbReference>
<dbReference type="AlphaFoldDB" id="A0A0H2MCJ4"/>
<dbReference type="OrthoDB" id="8480681at2"/>
<gene>
    <name evidence="1" type="ORF">WH96_12795</name>
</gene>
<reference evidence="1 2" key="1">
    <citation type="submission" date="2015-03" db="EMBL/GenBank/DDBJ databases">
        <title>Genome Sequence of Kiloniella spongiae MEBiC09566, isolated from a marine sponge.</title>
        <authorList>
            <person name="Shao Z."/>
            <person name="Wang L."/>
            <person name="Li X."/>
        </authorList>
    </citation>
    <scope>NUCLEOTIDE SEQUENCE [LARGE SCALE GENOMIC DNA]</scope>
    <source>
        <strain evidence="1 2">MEBiC09566</strain>
    </source>
</reference>
<dbReference type="RefSeq" id="WP_047764603.1">
    <property type="nucleotide sequence ID" value="NZ_LAQL01000008.1"/>
</dbReference>
<organism evidence="1 2">
    <name type="scientific">Kiloniella spongiae</name>
    <dbReference type="NCBI Taxonomy" id="1489064"/>
    <lineage>
        <taxon>Bacteria</taxon>
        <taxon>Pseudomonadati</taxon>
        <taxon>Pseudomonadota</taxon>
        <taxon>Alphaproteobacteria</taxon>
        <taxon>Rhodospirillales</taxon>
        <taxon>Kiloniellaceae</taxon>
        <taxon>Kiloniella</taxon>
    </lineage>
</organism>